<feature type="domain" description="Glycosyltransferase subfamily 4-like N-terminal" evidence="1">
    <location>
        <begin position="15"/>
        <end position="168"/>
    </location>
</feature>
<gene>
    <name evidence="2" type="ORF">NCTC13337_00352</name>
</gene>
<keyword evidence="2" id="KW-0808">Transferase</keyword>
<accession>A0A380MN62</accession>
<dbReference type="GO" id="GO:0016757">
    <property type="term" value="F:glycosyltransferase activity"/>
    <property type="evidence" value="ECO:0007669"/>
    <property type="project" value="UniProtKB-KW"/>
</dbReference>
<evidence type="ECO:0000259" key="1">
    <source>
        <dbReference type="Pfam" id="PF13439"/>
    </source>
</evidence>
<evidence type="ECO:0000313" key="2">
    <source>
        <dbReference type="EMBL" id="SUO93688.1"/>
    </source>
</evidence>
<dbReference type="EMBL" id="UHIC01000001">
    <property type="protein sequence ID" value="SUO93688.1"/>
    <property type="molecule type" value="Genomic_DNA"/>
</dbReference>
<dbReference type="Pfam" id="PF13692">
    <property type="entry name" value="Glyco_trans_1_4"/>
    <property type="match status" value="1"/>
</dbReference>
<proteinExistence type="predicted"/>
<dbReference type="RefSeq" id="WP_072576659.1">
    <property type="nucleotide sequence ID" value="NZ_LWHB01000090.1"/>
</dbReference>
<dbReference type="Gene3D" id="3.40.50.2000">
    <property type="entry name" value="Glycogen Phosphorylase B"/>
    <property type="match status" value="2"/>
</dbReference>
<dbReference type="PANTHER" id="PTHR12526">
    <property type="entry name" value="GLYCOSYLTRANSFERASE"/>
    <property type="match status" value="1"/>
</dbReference>
<organism evidence="2 3">
    <name type="scientific">Suttonella ornithocola</name>
    <dbReference type="NCBI Taxonomy" id="279832"/>
    <lineage>
        <taxon>Bacteria</taxon>
        <taxon>Pseudomonadati</taxon>
        <taxon>Pseudomonadota</taxon>
        <taxon>Gammaproteobacteria</taxon>
        <taxon>Cardiobacteriales</taxon>
        <taxon>Cardiobacteriaceae</taxon>
        <taxon>Suttonella</taxon>
    </lineage>
</organism>
<dbReference type="InterPro" id="IPR028098">
    <property type="entry name" value="Glyco_trans_4-like_N"/>
</dbReference>
<dbReference type="SUPFAM" id="SSF53756">
    <property type="entry name" value="UDP-Glycosyltransferase/glycogen phosphorylase"/>
    <property type="match status" value="1"/>
</dbReference>
<dbReference type="PANTHER" id="PTHR12526:SF630">
    <property type="entry name" value="GLYCOSYLTRANSFERASE"/>
    <property type="match status" value="1"/>
</dbReference>
<name>A0A380MN62_9GAMM</name>
<protein>
    <submittedName>
        <fullName evidence="2">UDP-D-galactose:(Glucosyl)lipopolysaccharide-1,6-D-galactosyltransferase</fullName>
    </submittedName>
</protein>
<keyword evidence="2" id="KW-0328">Glycosyltransferase</keyword>
<dbReference type="OrthoDB" id="9777346at2"/>
<sequence>MERILLIGNRTKGRGGMETVFKKFASLLASTGKYQVEILFVRAKNPRNHHEWLENIPHQFSTRPLPFRAAELFSAVFLLKKQLKNHPPKLIIAFDHNGLKVARYAFFGQRTHPPLCYWRHFGLQTLRPRNYRLVREADYHFSISDAGISDMEALGIAREKIFPIYNPVTRSNDVFLPTDVSSPEFLFLGRITFEGQKNLQELLRGLAGLATPFRLHLVGEGKEKDIQALKQLAAEKGILENLVWHGWQENAWQYVSQHLPKLTACVLTSQQEGFPMVLCEAMARGLICVSADCPTGPADIIQQGHNGYLYPPKDIEGLTAALEAAIRHPYHPEAVKQSIERLYDEQYLARLEKIFAQLG</sequence>
<reference evidence="2 3" key="1">
    <citation type="submission" date="2018-06" db="EMBL/GenBank/DDBJ databases">
        <authorList>
            <consortium name="Pathogen Informatics"/>
            <person name="Doyle S."/>
        </authorList>
    </citation>
    <scope>NUCLEOTIDE SEQUENCE [LARGE SCALE GENOMIC DNA]</scope>
    <source>
        <strain evidence="2 3">NCTC13337</strain>
    </source>
</reference>
<evidence type="ECO:0000313" key="3">
    <source>
        <dbReference type="Proteomes" id="UP000254601"/>
    </source>
</evidence>
<dbReference type="AlphaFoldDB" id="A0A380MN62"/>
<dbReference type="Proteomes" id="UP000254601">
    <property type="component" value="Unassembled WGS sequence"/>
</dbReference>
<dbReference type="CDD" id="cd03811">
    <property type="entry name" value="GT4_GT28_WabH-like"/>
    <property type="match status" value="1"/>
</dbReference>
<keyword evidence="3" id="KW-1185">Reference proteome</keyword>
<dbReference type="Pfam" id="PF13439">
    <property type="entry name" value="Glyco_transf_4"/>
    <property type="match status" value="1"/>
</dbReference>